<organism evidence="1">
    <name type="scientific">marine sediment metagenome</name>
    <dbReference type="NCBI Taxonomy" id="412755"/>
    <lineage>
        <taxon>unclassified sequences</taxon>
        <taxon>metagenomes</taxon>
        <taxon>ecological metagenomes</taxon>
    </lineage>
</organism>
<name>X1VTB6_9ZZZZ</name>
<dbReference type="EMBL" id="BARW01028461">
    <property type="protein sequence ID" value="GAJ13180.1"/>
    <property type="molecule type" value="Genomic_DNA"/>
</dbReference>
<gene>
    <name evidence="1" type="ORF">S12H4_45945</name>
</gene>
<feature type="non-terminal residue" evidence="1">
    <location>
        <position position="1"/>
    </location>
</feature>
<sequence>ATSGSIGLSIVVIPIGTPHRDIGPIASMVLYNGA</sequence>
<evidence type="ECO:0000313" key="1">
    <source>
        <dbReference type="EMBL" id="GAJ13180.1"/>
    </source>
</evidence>
<dbReference type="AlphaFoldDB" id="X1VTB6"/>
<protein>
    <submittedName>
        <fullName evidence="1">Uncharacterized protein</fullName>
    </submittedName>
</protein>
<reference evidence="1" key="1">
    <citation type="journal article" date="2014" name="Front. Microbiol.">
        <title>High frequency of phylogenetically diverse reductive dehalogenase-homologous genes in deep subseafloor sedimentary metagenomes.</title>
        <authorList>
            <person name="Kawai M."/>
            <person name="Futagami T."/>
            <person name="Toyoda A."/>
            <person name="Takaki Y."/>
            <person name="Nishi S."/>
            <person name="Hori S."/>
            <person name="Arai W."/>
            <person name="Tsubouchi T."/>
            <person name="Morono Y."/>
            <person name="Uchiyama I."/>
            <person name="Ito T."/>
            <person name="Fujiyama A."/>
            <person name="Inagaki F."/>
            <person name="Takami H."/>
        </authorList>
    </citation>
    <scope>NUCLEOTIDE SEQUENCE</scope>
    <source>
        <strain evidence="1">Expedition CK06-06</strain>
    </source>
</reference>
<comment type="caution">
    <text evidence="1">The sequence shown here is derived from an EMBL/GenBank/DDBJ whole genome shotgun (WGS) entry which is preliminary data.</text>
</comment>
<accession>X1VTB6</accession>
<proteinExistence type="predicted"/>